<gene>
    <name evidence="6" type="ORF">K437DRAFT_67747</name>
</gene>
<dbReference type="SMART" id="SM00054">
    <property type="entry name" value="EFh"/>
    <property type="match status" value="2"/>
</dbReference>
<evidence type="ECO:0000259" key="5">
    <source>
        <dbReference type="PROSITE" id="PS50948"/>
    </source>
</evidence>
<dbReference type="HOGENOM" id="CLU_344230_0_0_1"/>
<evidence type="ECO:0000256" key="3">
    <source>
        <dbReference type="ARBA" id="ARBA00023157"/>
    </source>
</evidence>
<evidence type="ECO:0000313" key="7">
    <source>
        <dbReference type="Proteomes" id="UP000027361"/>
    </source>
</evidence>
<dbReference type="InterPro" id="IPR018247">
    <property type="entry name" value="EF_Hand_1_Ca_BS"/>
</dbReference>
<dbReference type="InterPro" id="IPR003609">
    <property type="entry name" value="Pan_app"/>
</dbReference>
<accession>A0A066V6E8</accession>
<dbReference type="InterPro" id="IPR011992">
    <property type="entry name" value="EF-hand-dom_pair"/>
</dbReference>
<dbReference type="InterPro" id="IPR002048">
    <property type="entry name" value="EF_hand_dom"/>
</dbReference>
<dbReference type="PROSITE" id="PS50222">
    <property type="entry name" value="EF_HAND_2"/>
    <property type="match status" value="1"/>
</dbReference>
<dbReference type="PROSITE" id="PS00018">
    <property type="entry name" value="EF_HAND_1"/>
    <property type="match status" value="2"/>
</dbReference>
<keyword evidence="7" id="KW-1185">Reference proteome</keyword>
<dbReference type="SUPFAM" id="SSF47473">
    <property type="entry name" value="EF-hand"/>
    <property type="match status" value="1"/>
</dbReference>
<dbReference type="Gene3D" id="3.50.4.10">
    <property type="entry name" value="Hepatocyte Growth Factor"/>
    <property type="match status" value="1"/>
</dbReference>
<organism evidence="6 7">
    <name type="scientific">Tilletiaria anomala (strain ATCC 24038 / CBS 436.72 / UBC 951)</name>
    <dbReference type="NCBI Taxonomy" id="1037660"/>
    <lineage>
        <taxon>Eukaryota</taxon>
        <taxon>Fungi</taxon>
        <taxon>Dikarya</taxon>
        <taxon>Basidiomycota</taxon>
        <taxon>Ustilaginomycotina</taxon>
        <taxon>Exobasidiomycetes</taxon>
        <taxon>Georgefischeriales</taxon>
        <taxon>Tilletiariaceae</taxon>
        <taxon>Tilletiaria</taxon>
    </lineage>
</organism>
<evidence type="ECO:0000256" key="1">
    <source>
        <dbReference type="ARBA" id="ARBA00022737"/>
    </source>
</evidence>
<reference evidence="6 7" key="1">
    <citation type="submission" date="2014-05" db="EMBL/GenBank/DDBJ databases">
        <title>Draft genome sequence of a rare smut relative, Tilletiaria anomala UBC 951.</title>
        <authorList>
            <consortium name="DOE Joint Genome Institute"/>
            <person name="Toome M."/>
            <person name="Kuo A."/>
            <person name="Henrissat B."/>
            <person name="Lipzen A."/>
            <person name="Tritt A."/>
            <person name="Yoshinaga Y."/>
            <person name="Zane M."/>
            <person name="Barry K."/>
            <person name="Grigoriev I.V."/>
            <person name="Spatafora J.W."/>
            <person name="Aimea M.C."/>
        </authorList>
    </citation>
    <scope>NUCLEOTIDE SEQUENCE [LARGE SCALE GENOMIC DNA]</scope>
    <source>
        <strain evidence="6 7">UBC 951</strain>
    </source>
</reference>
<keyword evidence="3" id="KW-1015">Disulfide bond</keyword>
<evidence type="ECO:0008006" key="8">
    <source>
        <dbReference type="Google" id="ProtNLM"/>
    </source>
</evidence>
<dbReference type="STRING" id="1037660.A0A066V6E8"/>
<feature type="domain" description="Apple" evidence="5">
    <location>
        <begin position="301"/>
        <end position="386"/>
    </location>
</feature>
<dbReference type="Pfam" id="PF13202">
    <property type="entry name" value="EF-hand_5"/>
    <property type="match status" value="1"/>
</dbReference>
<comment type="caution">
    <text evidence="6">The sequence shown here is derived from an EMBL/GenBank/DDBJ whole genome shotgun (WGS) entry which is preliminary data.</text>
</comment>
<dbReference type="Proteomes" id="UP000027361">
    <property type="component" value="Unassembled WGS sequence"/>
</dbReference>
<protein>
    <recommendedName>
        <fullName evidence="8">EF-hand</fullName>
    </recommendedName>
</protein>
<dbReference type="InParanoid" id="A0A066V6E8"/>
<dbReference type="RefSeq" id="XP_013239872.1">
    <property type="nucleotide sequence ID" value="XM_013384418.1"/>
</dbReference>
<dbReference type="OMA" id="NHACEDI"/>
<evidence type="ECO:0000259" key="4">
    <source>
        <dbReference type="PROSITE" id="PS50222"/>
    </source>
</evidence>
<evidence type="ECO:0000256" key="2">
    <source>
        <dbReference type="ARBA" id="ARBA00022837"/>
    </source>
</evidence>
<keyword evidence="1" id="KW-0677">Repeat</keyword>
<dbReference type="GO" id="GO:0005509">
    <property type="term" value="F:calcium ion binding"/>
    <property type="evidence" value="ECO:0007669"/>
    <property type="project" value="InterPro"/>
</dbReference>
<dbReference type="AlphaFoldDB" id="A0A066V6E8"/>
<sequence length="822" mass="91179">MPLSWFQLLDQDADGFVTLDELESILSMNWNSPQAAYTARKAFALPEPVELLEALDRDRDDRISREELDNLLRLPKHRAPEVCSTLRTKSESCKSRDLLQCSGYIPAAEAACRNGHDNLVQKCIENHACEDICSCIRSVEKAALGQSDLRSSTTHWSVKHKLHVVRGVPHRHDVGHHKRLLPALFAAALTTILEIDLGALVIALSARLMEVRYFYGFRFTSVTYWDPDGSKPPPACSTYIFWSRSCGAILSEKSHRCDPQGTRVYDHSCWDHFRYGSRGCGFLYGGCKSLCANVNTDGCPCSLINNYDMQPDVSYPGTAYTTVDISAPSACAELCNKDANCLVFEIPPLTADHQSPQCLLKGSKDIPVTLTGTTSFVKKTTSPRQCTGNVHFQNTRFGDDWFSDGSPPFRRRGEANEDERQLELLDEHKLQDGLNPAQLRGLEDGKTTFAFPNQIRTLAALLAFLYSRSQPNLNGDEIFRDIANVGGHIWPFYRPTDVDTSTRPEVTIRDPGGWNWAEVTQRVLNAWRRFVLDQGVLPSIPANPASDEARVIPPDLRSIIADNTARITESQTWDWRGATAGGARPPHVGIVLPQASNVGYFQRGAVGPTSLEAAFILGLQIAGVNFVAVRSAMQSARAQGSSNAGDFTSSMRTGNLGEDSMCVQAYSRLSQGYRNLGQFSNRYNDALDRGPSNGIYLTFDLDPDLPDNEANMNNNILVFAVHMTDPEARLRLNNNNAALNNPTFTGHPADNMPGANDSGRGGPVRVFAHAHVGTITRRQLNDFNRRAGQDFPEYEEIGKFHFYINPEESASDPRQQYRNQEG</sequence>
<name>A0A066V6E8_TILAU</name>
<feature type="domain" description="EF-hand" evidence="4">
    <location>
        <begin position="1"/>
        <end position="32"/>
    </location>
</feature>
<dbReference type="OrthoDB" id="3361907at2759"/>
<keyword evidence="2" id="KW-0106">Calcium</keyword>
<dbReference type="InterPro" id="IPR000177">
    <property type="entry name" value="Apple"/>
</dbReference>
<dbReference type="PROSITE" id="PS50948">
    <property type="entry name" value="PAN"/>
    <property type="match status" value="1"/>
</dbReference>
<dbReference type="Gene3D" id="1.10.238.10">
    <property type="entry name" value="EF-hand"/>
    <property type="match status" value="1"/>
</dbReference>
<dbReference type="EMBL" id="JMSN01000194">
    <property type="protein sequence ID" value="KDN35813.1"/>
    <property type="molecule type" value="Genomic_DNA"/>
</dbReference>
<dbReference type="SMART" id="SM00223">
    <property type="entry name" value="APPLE"/>
    <property type="match status" value="1"/>
</dbReference>
<evidence type="ECO:0000313" key="6">
    <source>
        <dbReference type="EMBL" id="KDN35813.1"/>
    </source>
</evidence>
<dbReference type="GO" id="GO:0006508">
    <property type="term" value="P:proteolysis"/>
    <property type="evidence" value="ECO:0007669"/>
    <property type="project" value="InterPro"/>
</dbReference>
<dbReference type="GeneID" id="25267702"/>
<dbReference type="GO" id="GO:0005576">
    <property type="term" value="C:extracellular region"/>
    <property type="evidence" value="ECO:0007669"/>
    <property type="project" value="InterPro"/>
</dbReference>
<proteinExistence type="predicted"/>